<evidence type="ECO:0000256" key="1">
    <source>
        <dbReference type="SAM" id="Phobius"/>
    </source>
</evidence>
<accession>A0A2P2LJV0</accession>
<keyword evidence="1" id="KW-0472">Membrane</keyword>
<organism evidence="2">
    <name type="scientific">Rhizophora mucronata</name>
    <name type="common">Asiatic mangrove</name>
    <dbReference type="NCBI Taxonomy" id="61149"/>
    <lineage>
        <taxon>Eukaryota</taxon>
        <taxon>Viridiplantae</taxon>
        <taxon>Streptophyta</taxon>
        <taxon>Embryophyta</taxon>
        <taxon>Tracheophyta</taxon>
        <taxon>Spermatophyta</taxon>
        <taxon>Magnoliopsida</taxon>
        <taxon>eudicotyledons</taxon>
        <taxon>Gunneridae</taxon>
        <taxon>Pentapetalae</taxon>
        <taxon>rosids</taxon>
        <taxon>fabids</taxon>
        <taxon>Malpighiales</taxon>
        <taxon>Rhizophoraceae</taxon>
        <taxon>Rhizophora</taxon>
    </lineage>
</organism>
<proteinExistence type="predicted"/>
<sequence length="81" mass="9502">MPYSAHLVLQLILFYIGNLSFNCLELLELYYFVSFPKFGILFLLGHTIILFLHSIHTDAYLPYVREFTSSGWHQSVCKHFS</sequence>
<keyword evidence="1" id="KW-1133">Transmembrane helix</keyword>
<keyword evidence="1" id="KW-0812">Transmembrane</keyword>
<reference evidence="2" key="1">
    <citation type="submission" date="2018-02" db="EMBL/GenBank/DDBJ databases">
        <title>Rhizophora mucronata_Transcriptome.</title>
        <authorList>
            <person name="Meera S.P."/>
            <person name="Sreeshan A."/>
            <person name="Augustine A."/>
        </authorList>
    </citation>
    <scope>NUCLEOTIDE SEQUENCE</scope>
    <source>
        <tissue evidence="2">Leaf</tissue>
    </source>
</reference>
<dbReference type="EMBL" id="GGEC01037756">
    <property type="protein sequence ID" value="MBX18240.1"/>
    <property type="molecule type" value="Transcribed_RNA"/>
</dbReference>
<protein>
    <submittedName>
        <fullName evidence="2">Uncharacterized protein MANES_11G096700</fullName>
    </submittedName>
</protein>
<feature type="transmembrane region" description="Helical" evidence="1">
    <location>
        <begin position="38"/>
        <end position="55"/>
    </location>
</feature>
<evidence type="ECO:0000313" key="2">
    <source>
        <dbReference type="EMBL" id="MBX18240.1"/>
    </source>
</evidence>
<name>A0A2P2LJV0_RHIMU</name>
<dbReference type="AlphaFoldDB" id="A0A2P2LJV0"/>